<dbReference type="GO" id="GO:0004499">
    <property type="term" value="F:N,N-dimethylaniline monooxygenase activity"/>
    <property type="evidence" value="ECO:0007669"/>
    <property type="project" value="InterPro"/>
</dbReference>
<accession>A0AAD6SQE3</accession>
<keyword evidence="3" id="KW-0274">FAD</keyword>
<comment type="caution">
    <text evidence="6">The sequence shown here is derived from an EMBL/GenBank/DDBJ whole genome shotgun (WGS) entry which is preliminary data.</text>
</comment>
<proteinExistence type="inferred from homology"/>
<evidence type="ECO:0000313" key="6">
    <source>
        <dbReference type="EMBL" id="KAJ7031725.1"/>
    </source>
</evidence>
<evidence type="ECO:0000256" key="3">
    <source>
        <dbReference type="ARBA" id="ARBA00022827"/>
    </source>
</evidence>
<reference evidence="6" key="1">
    <citation type="submission" date="2023-03" db="EMBL/GenBank/DDBJ databases">
        <title>Massive genome expansion in bonnet fungi (Mycena s.s.) driven by repeated elements and novel gene families across ecological guilds.</title>
        <authorList>
            <consortium name="Lawrence Berkeley National Laboratory"/>
            <person name="Harder C.B."/>
            <person name="Miyauchi S."/>
            <person name="Viragh M."/>
            <person name="Kuo A."/>
            <person name="Thoen E."/>
            <person name="Andreopoulos B."/>
            <person name="Lu D."/>
            <person name="Skrede I."/>
            <person name="Drula E."/>
            <person name="Henrissat B."/>
            <person name="Morin E."/>
            <person name="Kohler A."/>
            <person name="Barry K."/>
            <person name="LaButti K."/>
            <person name="Morin E."/>
            <person name="Salamov A."/>
            <person name="Lipzen A."/>
            <person name="Mereny Z."/>
            <person name="Hegedus B."/>
            <person name="Baldrian P."/>
            <person name="Stursova M."/>
            <person name="Weitz H."/>
            <person name="Taylor A."/>
            <person name="Grigoriev I.V."/>
            <person name="Nagy L.G."/>
            <person name="Martin F."/>
            <person name="Kauserud H."/>
        </authorList>
    </citation>
    <scope>NUCLEOTIDE SEQUENCE</scope>
    <source>
        <strain evidence="6">CBHHK200</strain>
    </source>
</reference>
<evidence type="ECO:0008006" key="8">
    <source>
        <dbReference type="Google" id="ProtNLM"/>
    </source>
</evidence>
<dbReference type="GO" id="GO:0050661">
    <property type="term" value="F:NADP binding"/>
    <property type="evidence" value="ECO:0007669"/>
    <property type="project" value="InterPro"/>
</dbReference>
<protein>
    <recommendedName>
        <fullName evidence="8">Flavin-containing monooxygenase</fullName>
    </recommendedName>
</protein>
<dbReference type="SUPFAM" id="SSF51905">
    <property type="entry name" value="FAD/NAD(P)-binding domain"/>
    <property type="match status" value="1"/>
</dbReference>
<keyword evidence="2" id="KW-0285">Flavoprotein</keyword>
<evidence type="ECO:0000256" key="2">
    <source>
        <dbReference type="ARBA" id="ARBA00022630"/>
    </source>
</evidence>
<keyword evidence="4" id="KW-0521">NADP</keyword>
<dbReference type="PRINTS" id="PR00370">
    <property type="entry name" value="FMOXYGENASE"/>
</dbReference>
<sequence>MQDTQDVPNPRPKRILVVGGGVSGLVTLRNLRERGEFAQVQLVERRDDIGGVWYLDDNRSGSSPSPRWPSPAYPGLIGNVLPEFLSFSGAPPFPEPLSAPTGQPFPSLSETHAYLRQFAAPLLPQIRLNIEVLAAEELSAQGGWRVRMREWRDGEPTEVEEIWDAVVIAVASYDHPVFPDTRGIPQLRELGLAPHSQGWRGPNGYEGKRVLVVGNANSGNDMAAQLAPLARAVYQSIRRPNFPGFPSLSDPRITRVVPIEEYVVRTVGGRNTVDARLADSTVIRDLDVVLFGTGYQPFPDFVRVLQAQPGQTPLLSPLVTLHTNRIPELHRYTLYARNPTLAFVGTAVASYTPFTIADMCSTWLTLAWAGEIAYPTTVQGLLEFEAERLAAVAAGRAEMEAASAGDTGQEASSLASYGVLGPFEEAYAAGLRAEVVEARPDLGAILHVWDPERTAVREGMFDTKRKALELAREQDAERESAANN</sequence>
<dbReference type="AlphaFoldDB" id="A0AAD6SQE3"/>
<dbReference type="PANTHER" id="PTHR23023">
    <property type="entry name" value="DIMETHYLANILINE MONOOXYGENASE"/>
    <property type="match status" value="1"/>
</dbReference>
<evidence type="ECO:0000256" key="4">
    <source>
        <dbReference type="ARBA" id="ARBA00022857"/>
    </source>
</evidence>
<dbReference type="EMBL" id="JARJCM010000079">
    <property type="protein sequence ID" value="KAJ7031725.1"/>
    <property type="molecule type" value="Genomic_DNA"/>
</dbReference>
<evidence type="ECO:0000313" key="7">
    <source>
        <dbReference type="Proteomes" id="UP001218188"/>
    </source>
</evidence>
<gene>
    <name evidence="6" type="ORF">C8F04DRAFT_677163</name>
</gene>
<organism evidence="6 7">
    <name type="scientific">Mycena alexandri</name>
    <dbReference type="NCBI Taxonomy" id="1745969"/>
    <lineage>
        <taxon>Eukaryota</taxon>
        <taxon>Fungi</taxon>
        <taxon>Dikarya</taxon>
        <taxon>Basidiomycota</taxon>
        <taxon>Agaricomycotina</taxon>
        <taxon>Agaricomycetes</taxon>
        <taxon>Agaricomycetidae</taxon>
        <taxon>Agaricales</taxon>
        <taxon>Marasmiineae</taxon>
        <taxon>Mycenaceae</taxon>
        <taxon>Mycena</taxon>
    </lineage>
</organism>
<dbReference type="InterPro" id="IPR050346">
    <property type="entry name" value="FMO-like"/>
</dbReference>
<evidence type="ECO:0000256" key="1">
    <source>
        <dbReference type="ARBA" id="ARBA00009183"/>
    </source>
</evidence>
<dbReference type="InterPro" id="IPR000960">
    <property type="entry name" value="Flavin_mOase"/>
</dbReference>
<keyword evidence="7" id="KW-1185">Reference proteome</keyword>
<keyword evidence="5" id="KW-0560">Oxidoreductase</keyword>
<comment type="similarity">
    <text evidence="1">Belongs to the FMO family.</text>
</comment>
<dbReference type="Pfam" id="PF00743">
    <property type="entry name" value="FMO-like"/>
    <property type="match status" value="1"/>
</dbReference>
<dbReference type="Gene3D" id="3.50.50.60">
    <property type="entry name" value="FAD/NAD(P)-binding domain"/>
    <property type="match status" value="2"/>
</dbReference>
<evidence type="ECO:0000256" key="5">
    <source>
        <dbReference type="ARBA" id="ARBA00023002"/>
    </source>
</evidence>
<dbReference type="Proteomes" id="UP001218188">
    <property type="component" value="Unassembled WGS sequence"/>
</dbReference>
<dbReference type="GO" id="GO:0050660">
    <property type="term" value="F:flavin adenine dinucleotide binding"/>
    <property type="evidence" value="ECO:0007669"/>
    <property type="project" value="InterPro"/>
</dbReference>
<dbReference type="InterPro" id="IPR020946">
    <property type="entry name" value="Flavin_mOase-like"/>
</dbReference>
<dbReference type="InterPro" id="IPR036188">
    <property type="entry name" value="FAD/NAD-bd_sf"/>
</dbReference>
<name>A0AAD6SQE3_9AGAR</name>